<dbReference type="AlphaFoldDB" id="A0A077F9Y2"/>
<evidence type="ECO:0000313" key="1">
    <source>
        <dbReference type="EMBL" id="AIL61330.1"/>
    </source>
</evidence>
<accession>A0A077F9Y2</accession>
<dbReference type="KEGG" id="palk:PSAKL28_21090"/>
<dbReference type="Proteomes" id="UP000028931">
    <property type="component" value="Chromosome"/>
</dbReference>
<dbReference type="EMBL" id="CP009048">
    <property type="protein sequence ID" value="AIL61330.1"/>
    <property type="molecule type" value="Genomic_DNA"/>
</dbReference>
<evidence type="ECO:0000313" key="2">
    <source>
        <dbReference type="Proteomes" id="UP000028931"/>
    </source>
</evidence>
<dbReference type="HOGENOM" id="CLU_1509345_0_0_6"/>
<reference evidence="1 2" key="1">
    <citation type="submission" date="2014-07" db="EMBL/GenBank/DDBJ databases">
        <authorList>
            <person name="Lee K."/>
            <person name="Lim J.Y."/>
            <person name="Hwang I."/>
        </authorList>
    </citation>
    <scope>NUCLEOTIDE SEQUENCE [LARGE SCALE GENOMIC DNA]</scope>
    <source>
        <strain evidence="1 2">KL28</strain>
    </source>
</reference>
<proteinExistence type="predicted"/>
<dbReference type="eggNOG" id="ENOG503375A">
    <property type="taxonomic scope" value="Bacteria"/>
</dbReference>
<name>A0A077F9Y2_9PSED</name>
<sequence length="178" mass="20101">MAPAFDRPHQALYRFHDNRVLSRALKHLPEDLLPAYLGPAISVCFWQGEGWQVSANPAPGHYALPEDPAWLRIPAPATQVADTRKTNAHRYLLDQHLQAYLALAEQQDPEAWLDEQLALAEAWGWAAPTQLAFLFSQRLTVPGCIPAERWQPNPDEIPAAHFERVQQEAKFWQGDGPP</sequence>
<organism evidence="1 2">
    <name type="scientific">Pseudomonas alkylphenolica</name>
    <dbReference type="NCBI Taxonomy" id="237609"/>
    <lineage>
        <taxon>Bacteria</taxon>
        <taxon>Pseudomonadati</taxon>
        <taxon>Pseudomonadota</taxon>
        <taxon>Gammaproteobacteria</taxon>
        <taxon>Pseudomonadales</taxon>
        <taxon>Pseudomonadaceae</taxon>
        <taxon>Pseudomonas</taxon>
    </lineage>
</organism>
<protein>
    <recommendedName>
        <fullName evidence="3">DUF4123 domain-containing protein</fullName>
    </recommendedName>
</protein>
<gene>
    <name evidence="1" type="ORF">PSAKL28_21090</name>
</gene>
<evidence type="ECO:0008006" key="3">
    <source>
        <dbReference type="Google" id="ProtNLM"/>
    </source>
</evidence>